<gene>
    <name evidence="1" type="ORF">CK203_040926</name>
</gene>
<evidence type="ECO:0008006" key="3">
    <source>
        <dbReference type="Google" id="ProtNLM"/>
    </source>
</evidence>
<comment type="caution">
    <text evidence="1">The sequence shown here is derived from an EMBL/GenBank/DDBJ whole genome shotgun (WGS) entry which is preliminary data.</text>
</comment>
<evidence type="ECO:0000313" key="2">
    <source>
        <dbReference type="Proteomes" id="UP000288805"/>
    </source>
</evidence>
<name>A0A438HV85_VITVI</name>
<organism evidence="1 2">
    <name type="scientific">Vitis vinifera</name>
    <name type="common">Grape</name>
    <dbReference type="NCBI Taxonomy" id="29760"/>
    <lineage>
        <taxon>Eukaryota</taxon>
        <taxon>Viridiplantae</taxon>
        <taxon>Streptophyta</taxon>
        <taxon>Embryophyta</taxon>
        <taxon>Tracheophyta</taxon>
        <taxon>Spermatophyta</taxon>
        <taxon>Magnoliopsida</taxon>
        <taxon>eudicotyledons</taxon>
        <taxon>Gunneridae</taxon>
        <taxon>Pentapetalae</taxon>
        <taxon>rosids</taxon>
        <taxon>Vitales</taxon>
        <taxon>Vitaceae</taxon>
        <taxon>Viteae</taxon>
        <taxon>Vitis</taxon>
    </lineage>
</organism>
<dbReference type="EMBL" id="QGNW01000174">
    <property type="protein sequence ID" value="RVW88367.1"/>
    <property type="molecule type" value="Genomic_DNA"/>
</dbReference>
<dbReference type="AlphaFoldDB" id="A0A438HV85"/>
<proteinExistence type="predicted"/>
<dbReference type="PANTHER" id="PTHR34222">
    <property type="entry name" value="GAG_PRE-INTEGRS DOMAIN-CONTAINING PROTEIN"/>
    <property type="match status" value="1"/>
</dbReference>
<accession>A0A438HV85</accession>
<dbReference type="PANTHER" id="PTHR34222:SF91">
    <property type="match status" value="1"/>
</dbReference>
<sequence>MAPRKEDPKFKVWKSENNMDAAKETYSNNEDTVEVFEIKTFLHDLQQGELSVTQYFNTLTHHWQQVDMFEELQWECPVDSIKYKKNVEKERIFKFMLGLNKNLDEARGRILGIKPLSSIQEAFFEVQREESWKKVIMRNHSISTTIKNSILFFIIEEPSMAKPLGLSMGNQTSGCLPPRNLRDIPKTLVGSYMQRANGSPSKNVQPISTKSYYTYYWNRFNSTKSPVLKSIRSELPMGHYPWWLELDSEKMIVNAKECVRLYILKIDDSLEEQTQNASCVFTPTLENQSNRDFYLSR</sequence>
<evidence type="ECO:0000313" key="1">
    <source>
        <dbReference type="EMBL" id="RVW88367.1"/>
    </source>
</evidence>
<protein>
    <recommendedName>
        <fullName evidence="3">Retrotransposon gag domain-containing protein</fullName>
    </recommendedName>
</protein>
<dbReference type="Proteomes" id="UP000288805">
    <property type="component" value="Unassembled WGS sequence"/>
</dbReference>
<reference evidence="1 2" key="1">
    <citation type="journal article" date="2018" name="PLoS Genet.">
        <title>Population sequencing reveals clonal diversity and ancestral inbreeding in the grapevine cultivar Chardonnay.</title>
        <authorList>
            <person name="Roach M.J."/>
            <person name="Johnson D.L."/>
            <person name="Bohlmann J."/>
            <person name="van Vuuren H.J."/>
            <person name="Jones S.J."/>
            <person name="Pretorius I.S."/>
            <person name="Schmidt S.A."/>
            <person name="Borneman A.R."/>
        </authorList>
    </citation>
    <scope>NUCLEOTIDE SEQUENCE [LARGE SCALE GENOMIC DNA]</scope>
    <source>
        <strain evidence="2">cv. Chardonnay</strain>
        <tissue evidence="1">Leaf</tissue>
    </source>
</reference>